<keyword evidence="2" id="KW-1185">Reference proteome</keyword>
<evidence type="ECO:0000313" key="1">
    <source>
        <dbReference type="EMBL" id="MPC09875.1"/>
    </source>
</evidence>
<name>A0A5B7CKQ2_PORTR</name>
<organism evidence="1 2">
    <name type="scientific">Portunus trituberculatus</name>
    <name type="common">Swimming crab</name>
    <name type="synonym">Neptunus trituberculatus</name>
    <dbReference type="NCBI Taxonomy" id="210409"/>
    <lineage>
        <taxon>Eukaryota</taxon>
        <taxon>Metazoa</taxon>
        <taxon>Ecdysozoa</taxon>
        <taxon>Arthropoda</taxon>
        <taxon>Crustacea</taxon>
        <taxon>Multicrustacea</taxon>
        <taxon>Malacostraca</taxon>
        <taxon>Eumalacostraca</taxon>
        <taxon>Eucarida</taxon>
        <taxon>Decapoda</taxon>
        <taxon>Pleocyemata</taxon>
        <taxon>Brachyura</taxon>
        <taxon>Eubrachyura</taxon>
        <taxon>Portunoidea</taxon>
        <taxon>Portunidae</taxon>
        <taxon>Portuninae</taxon>
        <taxon>Portunus</taxon>
    </lineage>
</organism>
<reference evidence="1 2" key="1">
    <citation type="submission" date="2019-05" db="EMBL/GenBank/DDBJ databases">
        <title>Another draft genome of Portunus trituberculatus and its Hox gene families provides insights of decapod evolution.</title>
        <authorList>
            <person name="Jeong J.-H."/>
            <person name="Song I."/>
            <person name="Kim S."/>
            <person name="Choi T."/>
            <person name="Kim D."/>
            <person name="Ryu S."/>
            <person name="Kim W."/>
        </authorList>
    </citation>
    <scope>NUCLEOTIDE SEQUENCE [LARGE SCALE GENOMIC DNA]</scope>
    <source>
        <tissue evidence="1">Muscle</tissue>
    </source>
</reference>
<dbReference type="Proteomes" id="UP000324222">
    <property type="component" value="Unassembled WGS sequence"/>
</dbReference>
<sequence>MKHQDQIKLRHKYYKRLKLILTVSCPHYSINKLNENLLLLPFQYWDTYLP</sequence>
<dbReference type="AlphaFoldDB" id="A0A5B7CKQ2"/>
<dbReference type="EMBL" id="VSRR010000090">
    <property type="protein sequence ID" value="MPC09875.1"/>
    <property type="molecule type" value="Genomic_DNA"/>
</dbReference>
<protein>
    <submittedName>
        <fullName evidence="1">Uncharacterized protein</fullName>
    </submittedName>
</protein>
<accession>A0A5B7CKQ2</accession>
<comment type="caution">
    <text evidence="1">The sequence shown here is derived from an EMBL/GenBank/DDBJ whole genome shotgun (WGS) entry which is preliminary data.</text>
</comment>
<evidence type="ECO:0000313" key="2">
    <source>
        <dbReference type="Proteomes" id="UP000324222"/>
    </source>
</evidence>
<proteinExistence type="predicted"/>
<gene>
    <name evidence="1" type="ORF">E2C01_002493</name>
</gene>